<feature type="transmembrane region" description="Helical" evidence="6">
    <location>
        <begin position="206"/>
        <end position="226"/>
    </location>
</feature>
<feature type="transmembrane region" description="Helical" evidence="6">
    <location>
        <begin position="90"/>
        <end position="112"/>
    </location>
</feature>
<dbReference type="Pfam" id="PF00892">
    <property type="entry name" value="EamA"/>
    <property type="match status" value="2"/>
</dbReference>
<feature type="transmembrane region" description="Helical" evidence="6">
    <location>
        <begin position="119"/>
        <end position="137"/>
    </location>
</feature>
<dbReference type="RefSeq" id="WP_041877467.1">
    <property type="nucleotide sequence ID" value="NZ_CP157278.1"/>
</dbReference>
<evidence type="ECO:0000256" key="2">
    <source>
        <dbReference type="ARBA" id="ARBA00022475"/>
    </source>
</evidence>
<name>A0A0D0FAP4_9SPHI</name>
<dbReference type="InterPro" id="IPR037185">
    <property type="entry name" value="EmrE-like"/>
</dbReference>
<evidence type="ECO:0000256" key="6">
    <source>
        <dbReference type="SAM" id="Phobius"/>
    </source>
</evidence>
<dbReference type="InterPro" id="IPR000620">
    <property type="entry name" value="EamA_dom"/>
</dbReference>
<gene>
    <name evidence="8" type="ORF">TH53_00815</name>
</gene>
<feature type="transmembrane region" description="Helical" evidence="6">
    <location>
        <begin position="238"/>
        <end position="257"/>
    </location>
</feature>
<protein>
    <recommendedName>
        <fullName evidence="7">EamA domain-containing protein</fullName>
    </recommendedName>
</protein>
<evidence type="ECO:0000259" key="7">
    <source>
        <dbReference type="Pfam" id="PF00892"/>
    </source>
</evidence>
<dbReference type="EMBL" id="JXRA01000005">
    <property type="protein sequence ID" value="KIO78888.1"/>
    <property type="molecule type" value="Genomic_DNA"/>
</dbReference>
<keyword evidence="2" id="KW-1003">Cell membrane</keyword>
<evidence type="ECO:0000256" key="4">
    <source>
        <dbReference type="ARBA" id="ARBA00022989"/>
    </source>
</evidence>
<keyword evidence="5 6" id="KW-0472">Membrane</keyword>
<comment type="subcellular location">
    <subcellularLocation>
        <location evidence="1">Cell membrane</location>
        <topology evidence="1">Multi-pass membrane protein</topology>
    </subcellularLocation>
</comment>
<feature type="transmembrane region" description="Helical" evidence="6">
    <location>
        <begin position="65"/>
        <end position="84"/>
    </location>
</feature>
<keyword evidence="4 6" id="KW-1133">Transmembrane helix</keyword>
<dbReference type="PANTHER" id="PTHR42920">
    <property type="entry name" value="OS03G0707200 PROTEIN-RELATED"/>
    <property type="match status" value="1"/>
</dbReference>
<proteinExistence type="predicted"/>
<dbReference type="STRING" id="1503925.TH53_00815"/>
<dbReference type="OrthoDB" id="9150437at2"/>
<keyword evidence="3 6" id="KW-0812">Transmembrane</keyword>
<feature type="transmembrane region" description="Helical" evidence="6">
    <location>
        <begin position="35"/>
        <end position="53"/>
    </location>
</feature>
<dbReference type="AlphaFoldDB" id="A0A0D0FAP4"/>
<evidence type="ECO:0000256" key="5">
    <source>
        <dbReference type="ARBA" id="ARBA00023136"/>
    </source>
</evidence>
<feature type="transmembrane region" description="Helical" evidence="6">
    <location>
        <begin position="263"/>
        <end position="283"/>
    </location>
</feature>
<feature type="transmembrane region" description="Helical" evidence="6">
    <location>
        <begin position="143"/>
        <end position="162"/>
    </location>
</feature>
<dbReference type="InterPro" id="IPR051258">
    <property type="entry name" value="Diverse_Substrate_Transporter"/>
</dbReference>
<dbReference type="PANTHER" id="PTHR42920:SF5">
    <property type="entry name" value="EAMA DOMAIN-CONTAINING PROTEIN"/>
    <property type="match status" value="1"/>
</dbReference>
<feature type="domain" description="EamA" evidence="7">
    <location>
        <begin position="10"/>
        <end position="136"/>
    </location>
</feature>
<evidence type="ECO:0000313" key="9">
    <source>
        <dbReference type="Proteomes" id="UP000032049"/>
    </source>
</evidence>
<feature type="transmembrane region" description="Helical" evidence="6">
    <location>
        <begin position="7"/>
        <end position="29"/>
    </location>
</feature>
<feature type="transmembrane region" description="Helical" evidence="6">
    <location>
        <begin position="174"/>
        <end position="194"/>
    </location>
</feature>
<reference evidence="8 9" key="1">
    <citation type="submission" date="2015-01" db="EMBL/GenBank/DDBJ databases">
        <title>Draft genome sequence of Pedobacter sp. NL19 isolated from sludge of an effluent treatment pond in an abandoned uranium mine.</title>
        <authorList>
            <person name="Santos T."/>
            <person name="Caetano T."/>
            <person name="Covas C."/>
            <person name="Cruz A."/>
            <person name="Mendo S."/>
        </authorList>
    </citation>
    <scope>NUCLEOTIDE SEQUENCE [LARGE SCALE GENOMIC DNA]</scope>
    <source>
        <strain evidence="8 9">NL19</strain>
    </source>
</reference>
<accession>A0A0D0FAP4</accession>
<comment type="caution">
    <text evidence="8">The sequence shown here is derived from an EMBL/GenBank/DDBJ whole genome shotgun (WGS) entry which is preliminary data.</text>
</comment>
<dbReference type="Proteomes" id="UP000032049">
    <property type="component" value="Unassembled WGS sequence"/>
</dbReference>
<evidence type="ECO:0000256" key="3">
    <source>
        <dbReference type="ARBA" id="ARBA00022692"/>
    </source>
</evidence>
<evidence type="ECO:0000313" key="8">
    <source>
        <dbReference type="EMBL" id="KIO78888.1"/>
    </source>
</evidence>
<evidence type="ECO:0000256" key="1">
    <source>
        <dbReference type="ARBA" id="ARBA00004651"/>
    </source>
</evidence>
<dbReference type="GO" id="GO:0005886">
    <property type="term" value="C:plasma membrane"/>
    <property type="evidence" value="ECO:0007669"/>
    <property type="project" value="UniProtKB-SubCell"/>
</dbReference>
<dbReference type="SUPFAM" id="SSF103481">
    <property type="entry name" value="Multidrug resistance efflux transporter EmrE"/>
    <property type="match status" value="2"/>
</dbReference>
<feature type="domain" description="EamA" evidence="7">
    <location>
        <begin position="145"/>
        <end position="278"/>
    </location>
</feature>
<organism evidence="8 9">
    <name type="scientific">Pedobacter lusitanus</name>
    <dbReference type="NCBI Taxonomy" id="1503925"/>
    <lineage>
        <taxon>Bacteria</taxon>
        <taxon>Pseudomonadati</taxon>
        <taxon>Bacteroidota</taxon>
        <taxon>Sphingobacteriia</taxon>
        <taxon>Sphingobacteriales</taxon>
        <taxon>Sphingobacteriaceae</taxon>
        <taxon>Pedobacter</taxon>
    </lineage>
</organism>
<keyword evidence="9" id="KW-1185">Reference proteome</keyword>
<sequence>MKKKNIFLGLLIMGTAFWGISFSVTKLAIGENQPSLFLFYRFFLATIVLSVVFRKYVKTLNLTAIKAGASLALPLVLGIYLQTLGITHTSASQCSFVAGITVVMIPLLKLIIYRKSAPLKIWIAALTALTGLFVISIKENFSIGTGDLYTIAGAFCFAVYLIQIERESKIRDIISTIVPMFATCSILAFLLTLSQGDIRWIPQGNTFWTGIIFCALFSTAYMYTISNISQKYISAERVSIIYLFEPVFGAIAAHFILGEDITSRLLLGGGMIFMATLISELNLKWKTSNITPLLRISKKKEHCS</sequence>